<accession>X1W0X9</accession>
<sequence length="66" mass="7306">MEVKQMHFDGPCPLLLCLADCPHDHPICPECGAVAYGNICCDECRRNVDIHRELAIIELQSNKIGG</sequence>
<proteinExistence type="predicted"/>
<comment type="caution">
    <text evidence="1">The sequence shown here is derived from an EMBL/GenBank/DDBJ whole genome shotgun (WGS) entry which is preliminary data.</text>
</comment>
<evidence type="ECO:0000313" key="1">
    <source>
        <dbReference type="EMBL" id="GAJ20985.1"/>
    </source>
</evidence>
<gene>
    <name evidence="1" type="ORF">S12H4_55374</name>
</gene>
<organism evidence="1">
    <name type="scientific">marine sediment metagenome</name>
    <dbReference type="NCBI Taxonomy" id="412755"/>
    <lineage>
        <taxon>unclassified sequences</taxon>
        <taxon>metagenomes</taxon>
        <taxon>ecological metagenomes</taxon>
    </lineage>
</organism>
<dbReference type="AlphaFoldDB" id="X1W0X9"/>
<protein>
    <submittedName>
        <fullName evidence="1">Uncharacterized protein</fullName>
    </submittedName>
</protein>
<name>X1W0X9_9ZZZZ</name>
<dbReference type="EMBL" id="BARW01035518">
    <property type="protein sequence ID" value="GAJ20985.1"/>
    <property type="molecule type" value="Genomic_DNA"/>
</dbReference>
<reference evidence="1" key="1">
    <citation type="journal article" date="2014" name="Front. Microbiol.">
        <title>High frequency of phylogenetically diverse reductive dehalogenase-homologous genes in deep subseafloor sedimentary metagenomes.</title>
        <authorList>
            <person name="Kawai M."/>
            <person name="Futagami T."/>
            <person name="Toyoda A."/>
            <person name="Takaki Y."/>
            <person name="Nishi S."/>
            <person name="Hori S."/>
            <person name="Arai W."/>
            <person name="Tsubouchi T."/>
            <person name="Morono Y."/>
            <person name="Uchiyama I."/>
            <person name="Ito T."/>
            <person name="Fujiyama A."/>
            <person name="Inagaki F."/>
            <person name="Takami H."/>
        </authorList>
    </citation>
    <scope>NUCLEOTIDE SEQUENCE</scope>
    <source>
        <strain evidence="1">Expedition CK06-06</strain>
    </source>
</reference>